<keyword evidence="2" id="KW-1185">Reference proteome</keyword>
<dbReference type="RefSeq" id="YP_009777917.1">
    <property type="nucleotide sequence ID" value="NC_047706.1"/>
</dbReference>
<dbReference type="KEGG" id="vg:55412083"/>
<sequence length="108" mass="12201">MIPLLSLVRANDPQLSWLAVECLLHCAEHPRTIAELEQLTGSANGNINRAIRSLTVWWDASKKEVAKPRLHLLQRRRRPKPNRGHRIHVTKAGFAFLHEAGLLFSAAL</sequence>
<dbReference type="GeneID" id="55412083"/>
<proteinExistence type="predicted"/>
<protein>
    <submittedName>
        <fullName evidence="1">Uncharacterized protein</fullName>
    </submittedName>
</protein>
<dbReference type="Proteomes" id="UP000505271">
    <property type="component" value="Segment"/>
</dbReference>
<dbReference type="InterPro" id="IPR036388">
    <property type="entry name" value="WH-like_DNA-bd_sf"/>
</dbReference>
<evidence type="ECO:0000313" key="2">
    <source>
        <dbReference type="Proteomes" id="UP000505271"/>
    </source>
</evidence>
<dbReference type="Gene3D" id="1.10.10.10">
    <property type="entry name" value="Winged helix-like DNA-binding domain superfamily/Winged helix DNA-binding domain"/>
    <property type="match status" value="1"/>
</dbReference>
<reference evidence="1 2" key="1">
    <citation type="journal article" date="2013" name="PLoS Genet.">
        <title>Expanding the Marine Virosphere Using Metagenomics.</title>
        <authorList>
            <person name="Mizuno C.M."/>
            <person name="Rodriguez-Valera F."/>
            <person name="Kimes N.E."/>
            <person name="Ghai R."/>
        </authorList>
    </citation>
    <scope>NUCLEOTIDE SEQUENCE [LARGE SCALE GENOMIC DNA]</scope>
    <source>
        <strain evidence="1">UvMED-CGR-U-MedDCM-OCT-S31-C1</strain>
    </source>
</reference>
<evidence type="ECO:0000313" key="1">
    <source>
        <dbReference type="EMBL" id="BAQ94420.1"/>
    </source>
</evidence>
<dbReference type="EMBL" id="AP013547">
    <property type="protein sequence ID" value="BAQ94420.1"/>
    <property type="molecule type" value="Genomic_DNA"/>
</dbReference>
<name>A0A6S4PAT4_9CAUD</name>
<organism evidence="1 2">
    <name type="scientific">uncultured phage_MedDCM-OCT-S31-C1</name>
    <dbReference type="NCBI Taxonomy" id="2740800"/>
    <lineage>
        <taxon>Viruses</taxon>
        <taxon>Duplodnaviria</taxon>
        <taxon>Heunggongvirae</taxon>
        <taxon>Uroviricota</taxon>
        <taxon>Caudoviricetes</taxon>
        <taxon>Autographivirales</taxon>
        <taxon>Nohivirus</taxon>
        <taxon>Nohivirus S31C1</taxon>
    </lineage>
</organism>
<accession>A0A6S4PAT4</accession>